<dbReference type="InterPro" id="IPR001173">
    <property type="entry name" value="Glyco_trans_2-like"/>
</dbReference>
<dbReference type="CDD" id="cd02511">
    <property type="entry name" value="Beta4Glucosyltransferase"/>
    <property type="match status" value="1"/>
</dbReference>
<dbReference type="SUPFAM" id="SSF53448">
    <property type="entry name" value="Nucleotide-diphospho-sugar transferases"/>
    <property type="match status" value="1"/>
</dbReference>
<proteinExistence type="predicted"/>
<sequence length="276" mass="32169">MSKISVCLATFNEEKNIKDCLESVRQLVDEIVIVDGTSTDKTVEIASSIGRSASGRKKPNIKIIVRENPLMFHINKQKAFEMATGDWILYLDADERVTPELKKEIQSATHTKQHNGFWIPRKNIIFGKWIKNSFWWPDYQLRLFKRGKAYLPCKSVHEQPRLTGKAGYLKNPLIHYNYQTVSQYIKRLNDLYTENDVRVFLAEKKKISWHDAIRFPVKEFLATFFAREGYKDGVHGLVLSILQAFSAFVTFAKVWETQGFKEIKEEKFLEKAEQEL</sequence>
<evidence type="ECO:0000313" key="2">
    <source>
        <dbReference type="EMBL" id="PJE69025.1"/>
    </source>
</evidence>
<dbReference type="PANTHER" id="PTHR43630">
    <property type="entry name" value="POLY-BETA-1,6-N-ACETYL-D-GLUCOSAMINE SYNTHASE"/>
    <property type="match status" value="1"/>
</dbReference>
<gene>
    <name evidence="2" type="ORF">COU96_02025</name>
</gene>
<evidence type="ECO:0000313" key="3">
    <source>
        <dbReference type="Proteomes" id="UP000229500"/>
    </source>
</evidence>
<evidence type="ECO:0000259" key="1">
    <source>
        <dbReference type="Pfam" id="PF00535"/>
    </source>
</evidence>
<dbReference type="PANTHER" id="PTHR43630:SF2">
    <property type="entry name" value="GLYCOSYLTRANSFERASE"/>
    <property type="match status" value="1"/>
</dbReference>
<dbReference type="Gene3D" id="3.90.550.10">
    <property type="entry name" value="Spore Coat Polysaccharide Biosynthesis Protein SpsA, Chain A"/>
    <property type="match status" value="1"/>
</dbReference>
<organism evidence="2 3">
    <name type="scientific">Candidatus Shapirobacteria bacterium CG10_big_fil_rev_8_21_14_0_10_38_14</name>
    <dbReference type="NCBI Taxonomy" id="1974483"/>
    <lineage>
        <taxon>Bacteria</taxon>
        <taxon>Candidatus Shapironibacteriota</taxon>
    </lineage>
</organism>
<dbReference type="AlphaFoldDB" id="A0A2M8L5B2"/>
<protein>
    <recommendedName>
        <fullName evidence="1">Glycosyltransferase 2-like domain-containing protein</fullName>
    </recommendedName>
</protein>
<dbReference type="InterPro" id="IPR029044">
    <property type="entry name" value="Nucleotide-diphossugar_trans"/>
</dbReference>
<feature type="non-terminal residue" evidence="2">
    <location>
        <position position="276"/>
    </location>
</feature>
<dbReference type="EMBL" id="PFEL01000076">
    <property type="protein sequence ID" value="PJE69025.1"/>
    <property type="molecule type" value="Genomic_DNA"/>
</dbReference>
<accession>A0A2M8L5B2</accession>
<reference evidence="3" key="1">
    <citation type="submission" date="2017-09" db="EMBL/GenBank/DDBJ databases">
        <title>Depth-based differentiation of microbial function through sediment-hosted aquifers and enrichment of novel symbionts in the deep terrestrial subsurface.</title>
        <authorList>
            <person name="Probst A.J."/>
            <person name="Ladd B."/>
            <person name="Jarett J.K."/>
            <person name="Geller-Mcgrath D.E."/>
            <person name="Sieber C.M.K."/>
            <person name="Emerson J.B."/>
            <person name="Anantharaman K."/>
            <person name="Thomas B.C."/>
            <person name="Malmstrom R."/>
            <person name="Stieglmeier M."/>
            <person name="Klingl A."/>
            <person name="Woyke T."/>
            <person name="Ryan C.M."/>
            <person name="Banfield J.F."/>
        </authorList>
    </citation>
    <scope>NUCLEOTIDE SEQUENCE [LARGE SCALE GENOMIC DNA]</scope>
</reference>
<feature type="domain" description="Glycosyltransferase 2-like" evidence="1">
    <location>
        <begin position="5"/>
        <end position="146"/>
    </location>
</feature>
<comment type="caution">
    <text evidence="2">The sequence shown here is derived from an EMBL/GenBank/DDBJ whole genome shotgun (WGS) entry which is preliminary data.</text>
</comment>
<name>A0A2M8L5B2_9BACT</name>
<dbReference type="Proteomes" id="UP000229500">
    <property type="component" value="Unassembled WGS sequence"/>
</dbReference>
<dbReference type="Pfam" id="PF00535">
    <property type="entry name" value="Glycos_transf_2"/>
    <property type="match status" value="1"/>
</dbReference>